<dbReference type="EMBL" id="KZ303487">
    <property type="protein sequence ID" value="PIA19144.1"/>
    <property type="molecule type" value="Genomic_DNA"/>
</dbReference>
<feature type="transmembrane region" description="Helical" evidence="7">
    <location>
        <begin position="174"/>
        <end position="194"/>
    </location>
</feature>
<evidence type="ECO:0000313" key="9">
    <source>
        <dbReference type="Proteomes" id="UP000242474"/>
    </source>
</evidence>
<dbReference type="InterPro" id="IPR036259">
    <property type="entry name" value="MFS_trans_sf"/>
</dbReference>
<proteinExistence type="inferred from homology"/>
<feature type="transmembrane region" description="Helical" evidence="7">
    <location>
        <begin position="79"/>
        <end position="97"/>
    </location>
</feature>
<dbReference type="GO" id="GO:0015205">
    <property type="term" value="F:nucleobase transmembrane transporter activity"/>
    <property type="evidence" value="ECO:0007669"/>
    <property type="project" value="TreeGrafter"/>
</dbReference>
<accession>A0A2G5BJD0</accession>
<evidence type="ECO:0000313" key="8">
    <source>
        <dbReference type="EMBL" id="PIA19144.1"/>
    </source>
</evidence>
<reference evidence="8 9" key="1">
    <citation type="journal article" date="2015" name="Genome Biol. Evol.">
        <title>Phylogenomic analyses indicate that early fungi evolved digesting cell walls of algal ancestors of land plants.</title>
        <authorList>
            <person name="Chang Y."/>
            <person name="Wang S."/>
            <person name="Sekimoto S."/>
            <person name="Aerts A.L."/>
            <person name="Choi C."/>
            <person name="Clum A."/>
            <person name="LaButti K.M."/>
            <person name="Lindquist E.A."/>
            <person name="Yee Ngan C."/>
            <person name="Ohm R.A."/>
            <person name="Salamov A.A."/>
            <person name="Grigoriev I.V."/>
            <person name="Spatafora J.W."/>
            <person name="Berbee M.L."/>
        </authorList>
    </citation>
    <scope>NUCLEOTIDE SEQUENCE [LARGE SCALE GENOMIC DNA]</scope>
    <source>
        <strain evidence="8 9">NRRL 1564</strain>
    </source>
</reference>
<comment type="similarity">
    <text evidence="2">Belongs to the SLC29A/ENT transporter (TC 2.A.57) family.</text>
</comment>
<keyword evidence="5 7" id="KW-1133">Transmembrane helix</keyword>
<feature type="transmembrane region" description="Helical" evidence="7">
    <location>
        <begin position="356"/>
        <end position="374"/>
    </location>
</feature>
<dbReference type="SUPFAM" id="SSF103473">
    <property type="entry name" value="MFS general substrate transporter"/>
    <property type="match status" value="1"/>
</dbReference>
<protein>
    <recommendedName>
        <fullName evidence="10">Nucleoside transporter</fullName>
    </recommendedName>
</protein>
<evidence type="ECO:0008006" key="10">
    <source>
        <dbReference type="Google" id="ProtNLM"/>
    </source>
</evidence>
<keyword evidence="9" id="KW-1185">Reference proteome</keyword>
<evidence type="ECO:0000256" key="3">
    <source>
        <dbReference type="ARBA" id="ARBA00022448"/>
    </source>
</evidence>
<evidence type="ECO:0000256" key="6">
    <source>
        <dbReference type="ARBA" id="ARBA00023136"/>
    </source>
</evidence>
<name>A0A2G5BJD0_COERN</name>
<dbReference type="OrthoDB" id="46396at2759"/>
<dbReference type="GO" id="GO:0034257">
    <property type="term" value="F:nicotinamide riboside transmembrane transporter activity"/>
    <property type="evidence" value="ECO:0007669"/>
    <property type="project" value="TreeGrafter"/>
</dbReference>
<dbReference type="GO" id="GO:0000329">
    <property type="term" value="C:fungal-type vacuole membrane"/>
    <property type="evidence" value="ECO:0007669"/>
    <property type="project" value="TreeGrafter"/>
</dbReference>
<evidence type="ECO:0000256" key="4">
    <source>
        <dbReference type="ARBA" id="ARBA00022692"/>
    </source>
</evidence>
<feature type="transmembrane region" description="Helical" evidence="7">
    <location>
        <begin position="39"/>
        <end position="59"/>
    </location>
</feature>
<feature type="transmembrane region" description="Helical" evidence="7">
    <location>
        <begin position="298"/>
        <end position="320"/>
    </location>
</feature>
<feature type="transmembrane region" description="Helical" evidence="7">
    <location>
        <begin position="428"/>
        <end position="447"/>
    </location>
</feature>
<sequence length="457" mass="49725">MRTLEARTLLDTESQAMSGDDPREYAGTHLNEKSVRITYILFLGIGLATLLPWNLFISASEFFKYQFSGSPQEYTFQNWFSVIYMVITFLSTVYAMLTVTRSNPNTRIVGGLLANSLVYIVGIVLPLLPGLRGSISFYIVITQLGITAMASGMLMNSAFALVAHFPAVHAEGILSGQAVAGVLSTAAQLVAAYTVMPPSNPNLDNEIPASAEGLVFRTVAYFSFVAIVNLILTIAFCRVSRNSYYQQQSKLAYPGHVSAHDRGSETERLITLPTELAVPSPTSDAPAFKVTFRQISGYVYVIILDFALTLSVFPSVTSLVSPTSGYKFLAEWHYFMYSAGDLLGRRIAPSFKVSRVRSLILLGLLRLLFIPAFFSSNVSYSVWHNWIRSDGVFLFLIMLLGTGNGYLSTRAAMIAPGISSNPTIAGSIIAIAVSSGLALGSLLSWPVRSLGCLCLPF</sequence>
<dbReference type="PIRSF" id="PIRSF016379">
    <property type="entry name" value="ENT"/>
    <property type="match status" value="1"/>
</dbReference>
<dbReference type="Proteomes" id="UP000242474">
    <property type="component" value="Unassembled WGS sequence"/>
</dbReference>
<feature type="transmembrane region" description="Helical" evidence="7">
    <location>
        <begin position="135"/>
        <end position="162"/>
    </location>
</feature>
<dbReference type="InterPro" id="IPR002259">
    <property type="entry name" value="Eqnu_transpt"/>
</dbReference>
<dbReference type="PANTHER" id="PTHR10332">
    <property type="entry name" value="EQUILIBRATIVE NUCLEOSIDE TRANSPORTER"/>
    <property type="match status" value="1"/>
</dbReference>
<feature type="transmembrane region" description="Helical" evidence="7">
    <location>
        <begin position="109"/>
        <end position="129"/>
    </location>
</feature>
<dbReference type="PRINTS" id="PR01130">
    <property type="entry name" value="DERENTRNSPRT"/>
</dbReference>
<organism evidence="8 9">
    <name type="scientific">Coemansia reversa (strain ATCC 12441 / NRRL 1564)</name>
    <dbReference type="NCBI Taxonomy" id="763665"/>
    <lineage>
        <taxon>Eukaryota</taxon>
        <taxon>Fungi</taxon>
        <taxon>Fungi incertae sedis</taxon>
        <taxon>Zoopagomycota</taxon>
        <taxon>Kickxellomycotina</taxon>
        <taxon>Kickxellomycetes</taxon>
        <taxon>Kickxellales</taxon>
        <taxon>Kickxellaceae</taxon>
        <taxon>Coemansia</taxon>
    </lineage>
</organism>
<gene>
    <name evidence="8" type="ORF">COEREDRAFT_5669</name>
</gene>
<evidence type="ECO:0000256" key="1">
    <source>
        <dbReference type="ARBA" id="ARBA00004141"/>
    </source>
</evidence>
<feature type="transmembrane region" description="Helical" evidence="7">
    <location>
        <begin position="214"/>
        <end position="237"/>
    </location>
</feature>
<dbReference type="Pfam" id="PF01733">
    <property type="entry name" value="Nucleoside_tran"/>
    <property type="match status" value="1"/>
</dbReference>
<keyword evidence="3" id="KW-0813">Transport</keyword>
<evidence type="ECO:0000256" key="5">
    <source>
        <dbReference type="ARBA" id="ARBA00022989"/>
    </source>
</evidence>
<dbReference type="AlphaFoldDB" id="A0A2G5BJD0"/>
<evidence type="ECO:0000256" key="7">
    <source>
        <dbReference type="SAM" id="Phobius"/>
    </source>
</evidence>
<comment type="subcellular location">
    <subcellularLocation>
        <location evidence="1">Membrane</location>
        <topology evidence="1">Multi-pass membrane protein</topology>
    </subcellularLocation>
</comment>
<dbReference type="PANTHER" id="PTHR10332:SF88">
    <property type="entry name" value="EQUILIBRATIVE NUCLEOSIDE TRANSPORTER 1, ISOFORM A"/>
    <property type="match status" value="1"/>
</dbReference>
<keyword evidence="6 7" id="KW-0472">Membrane</keyword>
<evidence type="ECO:0000256" key="2">
    <source>
        <dbReference type="ARBA" id="ARBA00007965"/>
    </source>
</evidence>
<dbReference type="GO" id="GO:0005886">
    <property type="term" value="C:plasma membrane"/>
    <property type="evidence" value="ECO:0007669"/>
    <property type="project" value="TreeGrafter"/>
</dbReference>
<feature type="transmembrane region" description="Helical" evidence="7">
    <location>
        <begin position="386"/>
        <end position="407"/>
    </location>
</feature>
<keyword evidence="4 7" id="KW-0812">Transmembrane</keyword>